<accession>A0A1H3ZBA9</accession>
<dbReference type="Proteomes" id="UP000199041">
    <property type="component" value="Unassembled WGS sequence"/>
</dbReference>
<keyword evidence="3" id="KW-1185">Reference proteome</keyword>
<dbReference type="OrthoDB" id="9795199at2"/>
<dbReference type="GO" id="GO:0016747">
    <property type="term" value="F:acyltransferase activity, transferring groups other than amino-acyl groups"/>
    <property type="evidence" value="ECO:0007669"/>
    <property type="project" value="InterPro"/>
</dbReference>
<dbReference type="PROSITE" id="PS51186">
    <property type="entry name" value="GNAT"/>
    <property type="match status" value="1"/>
</dbReference>
<dbReference type="PANTHER" id="PTHR43610:SF1">
    <property type="entry name" value="N-ACETYLTRANSFERASE DOMAIN-CONTAINING PROTEIN"/>
    <property type="match status" value="1"/>
</dbReference>
<keyword evidence="2" id="KW-0808">Transferase</keyword>
<evidence type="ECO:0000259" key="1">
    <source>
        <dbReference type="PROSITE" id="PS51186"/>
    </source>
</evidence>
<dbReference type="SUPFAM" id="SSF55729">
    <property type="entry name" value="Acyl-CoA N-acyltransferases (Nat)"/>
    <property type="match status" value="1"/>
</dbReference>
<name>A0A1H3ZBA9_9BACT</name>
<evidence type="ECO:0000313" key="3">
    <source>
        <dbReference type="Proteomes" id="UP000199041"/>
    </source>
</evidence>
<dbReference type="InterPro" id="IPR000182">
    <property type="entry name" value="GNAT_dom"/>
</dbReference>
<feature type="domain" description="N-acetyltransferase" evidence="1">
    <location>
        <begin position="14"/>
        <end position="172"/>
    </location>
</feature>
<dbReference type="EMBL" id="FNQY01000010">
    <property type="protein sequence ID" value="SEA21056.1"/>
    <property type="molecule type" value="Genomic_DNA"/>
</dbReference>
<gene>
    <name evidence="2" type="ORF">SAMN05192529_110134</name>
</gene>
<reference evidence="2 3" key="1">
    <citation type="submission" date="2016-10" db="EMBL/GenBank/DDBJ databases">
        <authorList>
            <person name="de Groot N.N."/>
        </authorList>
    </citation>
    <scope>NUCLEOTIDE SEQUENCE [LARGE SCALE GENOMIC DNA]</scope>
    <source>
        <strain evidence="2 3">Vu-144</strain>
    </source>
</reference>
<dbReference type="InterPro" id="IPR016181">
    <property type="entry name" value="Acyl_CoA_acyltransferase"/>
</dbReference>
<dbReference type="Gene3D" id="3.40.630.30">
    <property type="match status" value="1"/>
</dbReference>
<dbReference type="PANTHER" id="PTHR43610">
    <property type="entry name" value="BLL6696 PROTEIN"/>
    <property type="match status" value="1"/>
</dbReference>
<proteinExistence type="predicted"/>
<dbReference type="Pfam" id="PF13302">
    <property type="entry name" value="Acetyltransf_3"/>
    <property type="match status" value="1"/>
</dbReference>
<protein>
    <submittedName>
        <fullName evidence="2">Protein N-acetyltransferase, RimJ/RimL family</fullName>
    </submittedName>
</protein>
<dbReference type="RefSeq" id="WP_091397726.1">
    <property type="nucleotide sequence ID" value="NZ_FNQY01000010.1"/>
</dbReference>
<dbReference type="STRING" id="551991.SAMN05192529_110134"/>
<sequence length="176" mass="20455">MSFELPQILENESLILYPLKTEDFEDLYQVASDPAVWAQHPNKDRWKKEVFQNFFKGALESGGAFKIIEKSTNRTIGSTRFYDYSPDTKSILIGYTYYSVDCWGQGFNPAVKAMMLDYIFQYVDKVYLHVGATNFRSQVAVGRLGAEKVDEQEVTYFGEAPKLNFIYLIRKEKWNH</sequence>
<dbReference type="AlphaFoldDB" id="A0A1H3ZBA9"/>
<evidence type="ECO:0000313" key="2">
    <source>
        <dbReference type="EMBL" id="SEA21056.1"/>
    </source>
</evidence>
<organism evidence="2 3">
    <name type="scientific">Arachidicoccus rhizosphaerae</name>
    <dbReference type="NCBI Taxonomy" id="551991"/>
    <lineage>
        <taxon>Bacteria</taxon>
        <taxon>Pseudomonadati</taxon>
        <taxon>Bacteroidota</taxon>
        <taxon>Chitinophagia</taxon>
        <taxon>Chitinophagales</taxon>
        <taxon>Chitinophagaceae</taxon>
        <taxon>Arachidicoccus</taxon>
    </lineage>
</organism>